<keyword evidence="3" id="KW-1185">Reference proteome</keyword>
<reference evidence="2 3" key="1">
    <citation type="submission" date="2018-05" db="EMBL/GenBank/DDBJ databases">
        <title>complete genome sequence of Aquabacterium olei NBRC 110486.</title>
        <authorList>
            <person name="Tang B."/>
            <person name="Chang J."/>
            <person name="Zhang L."/>
            <person name="Yang H."/>
        </authorList>
    </citation>
    <scope>NUCLEOTIDE SEQUENCE [LARGE SCALE GENOMIC DNA]</scope>
    <source>
        <strain evidence="2 3">NBRC 110486</strain>
    </source>
</reference>
<gene>
    <name evidence="2" type="ORF">DEH84_16310</name>
</gene>
<feature type="compositionally biased region" description="Basic and acidic residues" evidence="1">
    <location>
        <begin position="86"/>
        <end position="99"/>
    </location>
</feature>
<protein>
    <submittedName>
        <fullName evidence="2">DNA-binding protein</fullName>
    </submittedName>
</protein>
<feature type="region of interest" description="Disordered" evidence="1">
    <location>
        <begin position="80"/>
        <end position="99"/>
    </location>
</feature>
<evidence type="ECO:0000313" key="2">
    <source>
        <dbReference type="EMBL" id="AWI54805.1"/>
    </source>
</evidence>
<dbReference type="InterPro" id="IPR026365">
    <property type="entry name" value="BcepMu_gp16"/>
</dbReference>
<dbReference type="OrthoDB" id="5679056at2"/>
<dbReference type="RefSeq" id="WP_109037847.1">
    <property type="nucleotide sequence ID" value="NZ_CP029210.1"/>
</dbReference>
<dbReference type="AlphaFoldDB" id="A0A2U8FUR8"/>
<proteinExistence type="predicted"/>
<evidence type="ECO:0000313" key="3">
    <source>
        <dbReference type="Proteomes" id="UP000244892"/>
    </source>
</evidence>
<accession>A0A2U8FUR8</accession>
<dbReference type="KEGG" id="aon:DEH84_16310"/>
<organism evidence="2 3">
    <name type="scientific">Aquabacterium olei</name>
    <dbReference type="NCBI Taxonomy" id="1296669"/>
    <lineage>
        <taxon>Bacteria</taxon>
        <taxon>Pseudomonadati</taxon>
        <taxon>Pseudomonadota</taxon>
        <taxon>Betaproteobacteria</taxon>
        <taxon>Burkholderiales</taxon>
        <taxon>Aquabacterium</taxon>
    </lineage>
</organism>
<dbReference type="EMBL" id="CP029210">
    <property type="protein sequence ID" value="AWI54805.1"/>
    <property type="molecule type" value="Genomic_DNA"/>
</dbReference>
<name>A0A2U8FUR8_9BURK</name>
<evidence type="ECO:0000256" key="1">
    <source>
        <dbReference type="SAM" id="MobiDB-lite"/>
    </source>
</evidence>
<dbReference type="Proteomes" id="UP000244892">
    <property type="component" value="Chromosome"/>
</dbReference>
<keyword evidence="2" id="KW-0238">DNA-binding</keyword>
<sequence>MVNNIVPVCTVEEVREEFRRRGISVSDWARRQGVSAQLTYRILSGRTLGLRGQSHTICVLLGLKPGVICSANDLKFAHARGASADAPREKDDDRPTQPC</sequence>
<dbReference type="NCBIfam" id="TIGR04111">
    <property type="entry name" value="BcepMu_gp16"/>
    <property type="match status" value="1"/>
</dbReference>
<dbReference type="GO" id="GO:0003677">
    <property type="term" value="F:DNA binding"/>
    <property type="evidence" value="ECO:0007669"/>
    <property type="project" value="UniProtKB-KW"/>
</dbReference>